<accession>A0A2B4SEI8</accession>
<sequence>MRTTGVTLSLNGPWPVGVAFIGSNGKYLSRSHRSGIDYIEMAKSQKDPTTRFLTTEFKSKLMLKANNGKYLSRVRRGNVDYIEAAKTYPDIYSQFSVHDQQDGTYVLQADNGKYLSVIYRGSRNSFEAAKDNIDSFCKLRREIQE</sequence>
<proteinExistence type="predicted"/>
<protein>
    <submittedName>
        <fullName evidence="1">Uncharacterized protein</fullName>
    </submittedName>
</protein>
<dbReference type="EMBL" id="LSMT01000101">
    <property type="protein sequence ID" value="PFX27509.1"/>
    <property type="molecule type" value="Genomic_DNA"/>
</dbReference>
<dbReference type="SUPFAM" id="SSF50405">
    <property type="entry name" value="Actin-crosslinking proteins"/>
    <property type="match status" value="1"/>
</dbReference>
<dbReference type="OrthoDB" id="8736801at2759"/>
<reference evidence="2" key="1">
    <citation type="journal article" date="2017" name="bioRxiv">
        <title>Comparative analysis of the genomes of Stylophora pistillata and Acropora digitifera provides evidence for extensive differences between species of corals.</title>
        <authorList>
            <person name="Voolstra C.R."/>
            <person name="Li Y."/>
            <person name="Liew Y.J."/>
            <person name="Baumgarten S."/>
            <person name="Zoccola D."/>
            <person name="Flot J.-F."/>
            <person name="Tambutte S."/>
            <person name="Allemand D."/>
            <person name="Aranda M."/>
        </authorList>
    </citation>
    <scope>NUCLEOTIDE SEQUENCE [LARGE SCALE GENOMIC DNA]</scope>
</reference>
<dbReference type="CDD" id="cd00257">
    <property type="entry name" value="beta-trefoil_FSCN-like"/>
    <property type="match status" value="1"/>
</dbReference>
<comment type="caution">
    <text evidence="1">The sequence shown here is derived from an EMBL/GenBank/DDBJ whole genome shotgun (WGS) entry which is preliminary data.</text>
</comment>
<evidence type="ECO:0000313" key="1">
    <source>
        <dbReference type="EMBL" id="PFX27509.1"/>
    </source>
</evidence>
<keyword evidence="2" id="KW-1185">Reference proteome</keyword>
<gene>
    <name evidence="1" type="ORF">AWC38_SpisGene7762</name>
</gene>
<dbReference type="Gene3D" id="2.80.10.50">
    <property type="match status" value="2"/>
</dbReference>
<dbReference type="Proteomes" id="UP000225706">
    <property type="component" value="Unassembled WGS sequence"/>
</dbReference>
<organism evidence="1 2">
    <name type="scientific">Stylophora pistillata</name>
    <name type="common">Smooth cauliflower coral</name>
    <dbReference type="NCBI Taxonomy" id="50429"/>
    <lineage>
        <taxon>Eukaryota</taxon>
        <taxon>Metazoa</taxon>
        <taxon>Cnidaria</taxon>
        <taxon>Anthozoa</taxon>
        <taxon>Hexacorallia</taxon>
        <taxon>Scleractinia</taxon>
        <taxon>Astrocoeniina</taxon>
        <taxon>Pocilloporidae</taxon>
        <taxon>Stylophora</taxon>
    </lineage>
</organism>
<name>A0A2B4SEI8_STYPI</name>
<dbReference type="InterPro" id="IPR008999">
    <property type="entry name" value="Actin-crosslinking"/>
</dbReference>
<evidence type="ECO:0000313" key="2">
    <source>
        <dbReference type="Proteomes" id="UP000225706"/>
    </source>
</evidence>
<dbReference type="AlphaFoldDB" id="A0A2B4SEI8"/>